<name>A0A2V3PM50_9BACT</name>
<dbReference type="HAMAP" id="MF_00445">
    <property type="entry name" value="NDH1_NuoN_1"/>
    <property type="match status" value="1"/>
</dbReference>
<feature type="transmembrane region" description="Helical" evidence="5">
    <location>
        <begin position="394"/>
        <end position="415"/>
    </location>
</feature>
<dbReference type="GO" id="GO:0012505">
    <property type="term" value="C:endomembrane system"/>
    <property type="evidence" value="ECO:0007669"/>
    <property type="project" value="UniProtKB-SubCell"/>
</dbReference>
<reference evidence="8 9" key="1">
    <citation type="submission" date="2018-03" db="EMBL/GenBank/DDBJ databases">
        <title>Genomic Encyclopedia of Archaeal and Bacterial Type Strains, Phase II (KMG-II): from individual species to whole genera.</title>
        <authorList>
            <person name="Goeker M."/>
        </authorList>
    </citation>
    <scope>NUCLEOTIDE SEQUENCE [LARGE SCALE GENOMIC DNA]</scope>
    <source>
        <strain evidence="8 9">DSM 100214</strain>
    </source>
</reference>
<comment type="caution">
    <text evidence="8">The sequence shown here is derived from an EMBL/GenBank/DDBJ whole genome shotgun (WGS) entry which is preliminary data.</text>
</comment>
<evidence type="ECO:0000256" key="4">
    <source>
        <dbReference type="ARBA" id="ARBA00023136"/>
    </source>
</evidence>
<dbReference type="PANTHER" id="PTHR22773">
    <property type="entry name" value="NADH DEHYDROGENASE"/>
    <property type="match status" value="1"/>
</dbReference>
<dbReference type="Pfam" id="PF00361">
    <property type="entry name" value="Proton_antipo_M"/>
    <property type="match status" value="1"/>
</dbReference>
<keyword evidence="4 5" id="KW-0472">Membrane</keyword>
<feature type="transmembrane region" description="Helical" evidence="5">
    <location>
        <begin position="152"/>
        <end position="175"/>
    </location>
</feature>
<dbReference type="NCBIfam" id="TIGR01770">
    <property type="entry name" value="NDH_I_N"/>
    <property type="match status" value="1"/>
</dbReference>
<comment type="similarity">
    <text evidence="5">Belongs to the complex I subunit 2 family.</text>
</comment>
<dbReference type="GO" id="GO:0008137">
    <property type="term" value="F:NADH dehydrogenase (ubiquinone) activity"/>
    <property type="evidence" value="ECO:0007669"/>
    <property type="project" value="InterPro"/>
</dbReference>
<keyword evidence="9" id="KW-1185">Reference proteome</keyword>
<dbReference type="Proteomes" id="UP000247973">
    <property type="component" value="Unassembled WGS sequence"/>
</dbReference>
<comment type="function">
    <text evidence="5">NDH-1 shuttles electrons from NADH, via FMN and iron-sulfur (Fe-S) centers, to quinones in the respiratory chain. The immediate electron acceptor for the enzyme in this species is believed to be a menaquinone. Couples the redox reaction to proton translocation (for every two electrons transferred, four hydrogen ions are translocated across the cytoplasmic membrane), and thus conserves the redox energy in a proton gradient.</text>
</comment>
<dbReference type="GO" id="GO:0050136">
    <property type="term" value="F:NADH dehydrogenase (quinone) (non-electrogenic) activity"/>
    <property type="evidence" value="ECO:0007669"/>
    <property type="project" value="UniProtKB-UniRule"/>
</dbReference>
<comment type="subunit">
    <text evidence="5">NDH-1 is composed of 14 different subunits. Subunits NuoA, H, J, K, L, M, N constitute the membrane sector of the complex.</text>
</comment>
<feature type="transmembrane region" description="Helical" evidence="5">
    <location>
        <begin position="318"/>
        <end position="339"/>
    </location>
</feature>
<dbReference type="InterPro" id="IPR010096">
    <property type="entry name" value="NADH-Q_OxRdtase_suN/2"/>
</dbReference>
<feature type="domain" description="NADH:quinone oxidoreductase/Mrp antiporter transmembrane" evidence="7">
    <location>
        <begin position="117"/>
        <end position="409"/>
    </location>
</feature>
<protein>
    <recommendedName>
        <fullName evidence="5">NADH-quinone oxidoreductase subunit N</fullName>
        <ecNumber evidence="5">7.1.1.-</ecNumber>
    </recommendedName>
    <alternativeName>
        <fullName evidence="5">NADH dehydrogenase I subunit N</fullName>
    </alternativeName>
    <alternativeName>
        <fullName evidence="5">NDH-1 subunit N</fullName>
    </alternativeName>
</protein>
<feature type="transmembrane region" description="Helical" evidence="5">
    <location>
        <begin position="436"/>
        <end position="458"/>
    </location>
</feature>
<feature type="transmembrane region" description="Helical" evidence="5">
    <location>
        <begin position="360"/>
        <end position="382"/>
    </location>
</feature>
<proteinExistence type="inferred from homology"/>
<evidence type="ECO:0000313" key="9">
    <source>
        <dbReference type="Proteomes" id="UP000247973"/>
    </source>
</evidence>
<evidence type="ECO:0000313" key="8">
    <source>
        <dbReference type="EMBL" id="PXV60251.1"/>
    </source>
</evidence>
<evidence type="ECO:0000259" key="7">
    <source>
        <dbReference type="Pfam" id="PF00361"/>
    </source>
</evidence>
<keyword evidence="3 5" id="KW-1133">Transmembrane helix</keyword>
<dbReference type="EMBL" id="QICL01000029">
    <property type="protein sequence ID" value="PXV60251.1"/>
    <property type="molecule type" value="Genomic_DNA"/>
</dbReference>
<organism evidence="8 9">
    <name type="scientific">Dysgonomonas alginatilytica</name>
    <dbReference type="NCBI Taxonomy" id="1605892"/>
    <lineage>
        <taxon>Bacteria</taxon>
        <taxon>Pseudomonadati</taxon>
        <taxon>Bacteroidota</taxon>
        <taxon>Bacteroidia</taxon>
        <taxon>Bacteroidales</taxon>
        <taxon>Dysgonomonadaceae</taxon>
        <taxon>Dysgonomonas</taxon>
    </lineage>
</organism>
<comment type="subcellular location">
    <subcellularLocation>
        <location evidence="5">Cell membrane</location>
        <topology evidence="5">Multi-pass membrane protein</topology>
    </subcellularLocation>
    <subcellularLocation>
        <location evidence="1">Endomembrane system</location>
        <topology evidence="1">Multi-pass membrane protein</topology>
    </subcellularLocation>
    <subcellularLocation>
        <location evidence="6">Membrane</location>
        <topology evidence="6">Multi-pass membrane protein</topology>
    </subcellularLocation>
</comment>
<dbReference type="InterPro" id="IPR001750">
    <property type="entry name" value="ND/Mrp_TM"/>
</dbReference>
<dbReference type="GO" id="GO:0048038">
    <property type="term" value="F:quinone binding"/>
    <property type="evidence" value="ECO:0007669"/>
    <property type="project" value="UniProtKB-KW"/>
</dbReference>
<evidence type="ECO:0000256" key="3">
    <source>
        <dbReference type="ARBA" id="ARBA00022989"/>
    </source>
</evidence>
<keyword evidence="5" id="KW-1003">Cell membrane</keyword>
<dbReference type="OrthoDB" id="9811718at2"/>
<gene>
    <name evidence="5" type="primary">nuoN</name>
    <name evidence="8" type="ORF">CLV62_12927</name>
</gene>
<comment type="catalytic activity">
    <reaction evidence="5">
        <text>a quinone + NADH + 5 H(+)(in) = a quinol + NAD(+) + 4 H(+)(out)</text>
        <dbReference type="Rhea" id="RHEA:57888"/>
        <dbReference type="ChEBI" id="CHEBI:15378"/>
        <dbReference type="ChEBI" id="CHEBI:24646"/>
        <dbReference type="ChEBI" id="CHEBI:57540"/>
        <dbReference type="ChEBI" id="CHEBI:57945"/>
        <dbReference type="ChEBI" id="CHEBI:132124"/>
    </reaction>
</comment>
<dbReference type="EC" id="7.1.1.-" evidence="5"/>
<feature type="transmembrane region" description="Helical" evidence="5">
    <location>
        <begin position="231"/>
        <end position="249"/>
    </location>
</feature>
<keyword evidence="5" id="KW-0520">NAD</keyword>
<sequence>MSTLIAVSGLGIVCLLLEILNLRKILVPVTLLLLAGILGMTIAEFYLGESFFYRDDYNMIVSTSYSRGFSILFIILATFVIAMSPEFYKDKIERIADYVSLKVFLLSGAIAMVSFGNLSMFFIGIEVLSIGAYVLAASNPGRISSNEAGMKYFIMGAFASSFILFGIALVYGAIGSFDIAIIAEVSKAEGANLPIWFNMGFIMILVGLLFKASVVPFHFWAPDVYEGSPTLVTTLMSTLVKVAAIATLYKVVVIMGAAMTPAVQISIVVFSILSLTVGNITALNQKSLKRMMAYSGISHAGFMMMDLLSTSSDAANSLLYYAAAYSLAGIAGFAVIMAVSEGKGHENVENLYGLARRNPLLAGILTCALVSLGGIPIFAGFFAKLFMFTQMVDAGYLILVVFGIINSIIAIFYYFGTANVMFTKESVSESTLKVPVRYVLVASIAIILNIILGIYPSLIMGLSL</sequence>
<evidence type="ECO:0000256" key="1">
    <source>
        <dbReference type="ARBA" id="ARBA00004127"/>
    </source>
</evidence>
<accession>A0A2V3PM50</accession>
<dbReference type="GO" id="GO:0042773">
    <property type="term" value="P:ATP synthesis coupled electron transport"/>
    <property type="evidence" value="ECO:0007669"/>
    <property type="project" value="InterPro"/>
</dbReference>
<evidence type="ECO:0000256" key="6">
    <source>
        <dbReference type="RuleBase" id="RU000320"/>
    </source>
</evidence>
<evidence type="ECO:0000256" key="2">
    <source>
        <dbReference type="ARBA" id="ARBA00022692"/>
    </source>
</evidence>
<feature type="transmembrane region" description="Helical" evidence="5">
    <location>
        <begin position="261"/>
        <end position="280"/>
    </location>
</feature>
<feature type="transmembrane region" description="Helical" evidence="5">
    <location>
        <begin position="195"/>
        <end position="219"/>
    </location>
</feature>
<evidence type="ECO:0000256" key="5">
    <source>
        <dbReference type="HAMAP-Rule" id="MF_00445"/>
    </source>
</evidence>
<keyword evidence="2 5" id="KW-0812">Transmembrane</keyword>
<keyword evidence="5" id="KW-0813">Transport</keyword>
<keyword evidence="5" id="KW-0874">Quinone</keyword>
<feature type="transmembrane region" description="Helical" evidence="5">
    <location>
        <begin position="68"/>
        <end position="88"/>
    </location>
</feature>
<feature type="transmembrane region" description="Helical" evidence="5">
    <location>
        <begin position="29"/>
        <end position="48"/>
    </location>
</feature>
<dbReference type="AlphaFoldDB" id="A0A2V3PM50"/>
<feature type="transmembrane region" description="Helical" evidence="5">
    <location>
        <begin position="6"/>
        <end position="22"/>
    </location>
</feature>
<dbReference type="GO" id="GO:0005886">
    <property type="term" value="C:plasma membrane"/>
    <property type="evidence" value="ECO:0007669"/>
    <property type="project" value="UniProtKB-SubCell"/>
</dbReference>
<keyword evidence="5" id="KW-1278">Translocase</keyword>
<feature type="transmembrane region" description="Helical" evidence="5">
    <location>
        <begin position="95"/>
        <end position="115"/>
    </location>
</feature>